<reference evidence="3" key="1">
    <citation type="journal article" date="2022" name="Int. J. Mol. Sci.">
        <title>Draft Genome of Tanacetum Coccineum: Genomic Comparison of Closely Related Tanacetum-Family Plants.</title>
        <authorList>
            <person name="Yamashiro T."/>
            <person name="Shiraishi A."/>
            <person name="Nakayama K."/>
            <person name="Satake H."/>
        </authorList>
    </citation>
    <scope>NUCLEOTIDE SEQUENCE</scope>
</reference>
<sequence length="138" mass="16095">MSLTEHDILQGMVEELLKKGFIQESRSPCAVPALLVPKKEKLWHMYIDSRAINKMTVKYRFPIPRIDDMLDILHEIDVSIIGVGAVLSQEGRHVALFSEKLSEARRKWTTYELEYYAIMQAVKHWEQYLFPTRICASN</sequence>
<dbReference type="Pfam" id="PF17919">
    <property type="entry name" value="RT_RNaseH_2"/>
    <property type="match status" value="1"/>
</dbReference>
<comment type="caution">
    <text evidence="3">The sequence shown here is derived from an EMBL/GenBank/DDBJ whole genome shotgun (WGS) entry which is preliminary data.</text>
</comment>
<accession>A0ABQ5BWL5</accession>
<protein>
    <submittedName>
        <fullName evidence="3">Serine/threonine-protein kinase TIO-like protein</fullName>
    </submittedName>
</protein>
<feature type="domain" description="Reverse transcriptase/retrotransposon-derived protein RNase H-like" evidence="2">
    <location>
        <begin position="75"/>
        <end position="131"/>
    </location>
</feature>
<organism evidence="3 4">
    <name type="scientific">Tanacetum coccineum</name>
    <dbReference type="NCBI Taxonomy" id="301880"/>
    <lineage>
        <taxon>Eukaryota</taxon>
        <taxon>Viridiplantae</taxon>
        <taxon>Streptophyta</taxon>
        <taxon>Embryophyta</taxon>
        <taxon>Tracheophyta</taxon>
        <taxon>Spermatophyta</taxon>
        <taxon>Magnoliopsida</taxon>
        <taxon>eudicotyledons</taxon>
        <taxon>Gunneridae</taxon>
        <taxon>Pentapetalae</taxon>
        <taxon>asterids</taxon>
        <taxon>campanulids</taxon>
        <taxon>Asterales</taxon>
        <taxon>Asteraceae</taxon>
        <taxon>Asteroideae</taxon>
        <taxon>Anthemideae</taxon>
        <taxon>Anthemidinae</taxon>
        <taxon>Tanacetum</taxon>
    </lineage>
</organism>
<dbReference type="EMBL" id="BQNB010013702">
    <property type="protein sequence ID" value="GJT19251.1"/>
    <property type="molecule type" value="Genomic_DNA"/>
</dbReference>
<dbReference type="InterPro" id="IPR043502">
    <property type="entry name" value="DNA/RNA_pol_sf"/>
</dbReference>
<dbReference type="PANTHER" id="PTHR37984">
    <property type="entry name" value="PROTEIN CBG26694"/>
    <property type="match status" value="1"/>
</dbReference>
<dbReference type="SUPFAM" id="SSF56672">
    <property type="entry name" value="DNA/RNA polymerases"/>
    <property type="match status" value="1"/>
</dbReference>
<dbReference type="Proteomes" id="UP001151760">
    <property type="component" value="Unassembled WGS sequence"/>
</dbReference>
<evidence type="ECO:0000313" key="3">
    <source>
        <dbReference type="EMBL" id="GJT19251.1"/>
    </source>
</evidence>
<dbReference type="Gene3D" id="3.10.10.10">
    <property type="entry name" value="HIV Type 1 Reverse Transcriptase, subunit A, domain 1"/>
    <property type="match status" value="1"/>
</dbReference>
<evidence type="ECO:0000259" key="2">
    <source>
        <dbReference type="Pfam" id="PF17919"/>
    </source>
</evidence>
<proteinExistence type="predicted"/>
<keyword evidence="1" id="KW-0511">Multifunctional enzyme</keyword>
<dbReference type="InterPro" id="IPR050951">
    <property type="entry name" value="Retrovirus_Pol_polyprotein"/>
</dbReference>
<reference evidence="3" key="2">
    <citation type="submission" date="2022-01" db="EMBL/GenBank/DDBJ databases">
        <authorList>
            <person name="Yamashiro T."/>
            <person name="Shiraishi A."/>
            <person name="Satake H."/>
            <person name="Nakayama K."/>
        </authorList>
    </citation>
    <scope>NUCLEOTIDE SEQUENCE</scope>
</reference>
<dbReference type="InterPro" id="IPR041577">
    <property type="entry name" value="RT_RNaseH_2"/>
</dbReference>
<gene>
    <name evidence="3" type="ORF">Tco_0877957</name>
</gene>
<evidence type="ECO:0000256" key="1">
    <source>
        <dbReference type="ARBA" id="ARBA00023268"/>
    </source>
</evidence>
<keyword evidence="4" id="KW-1185">Reference proteome</keyword>
<evidence type="ECO:0000313" key="4">
    <source>
        <dbReference type="Proteomes" id="UP001151760"/>
    </source>
</evidence>
<dbReference type="PANTHER" id="PTHR37984:SF5">
    <property type="entry name" value="PROTEIN NYNRIN-LIKE"/>
    <property type="match status" value="1"/>
</dbReference>
<name>A0ABQ5BWL5_9ASTR</name>